<dbReference type="EMBL" id="JBFOLK010000009">
    <property type="protein sequence ID" value="KAL2486486.1"/>
    <property type="molecule type" value="Genomic_DNA"/>
</dbReference>
<evidence type="ECO:0000313" key="3">
    <source>
        <dbReference type="EMBL" id="KAL2486486.1"/>
    </source>
</evidence>
<reference evidence="4" key="1">
    <citation type="submission" date="2024-07" db="EMBL/GenBank/DDBJ databases">
        <title>Two chromosome-level genome assemblies of Korean endemic species Abeliophyllum distichum and Forsythia ovata (Oleaceae).</title>
        <authorList>
            <person name="Jang H."/>
        </authorList>
    </citation>
    <scope>NUCLEOTIDE SEQUENCE [LARGE SCALE GENOMIC DNA]</scope>
</reference>
<proteinExistence type="predicted"/>
<feature type="compositionally biased region" description="Basic and acidic residues" evidence="1">
    <location>
        <begin position="365"/>
        <end position="375"/>
    </location>
</feature>
<feature type="compositionally biased region" description="Basic and acidic residues" evidence="1">
    <location>
        <begin position="336"/>
        <end position="353"/>
    </location>
</feature>
<dbReference type="AlphaFoldDB" id="A0ABD1RDI5"/>
<dbReference type="PANTHER" id="PTHR31099">
    <property type="entry name" value="OS06G0165300 PROTEIN"/>
    <property type="match status" value="1"/>
</dbReference>
<feature type="region of interest" description="Disordered" evidence="1">
    <location>
        <begin position="278"/>
        <end position="375"/>
    </location>
</feature>
<accession>A0ABD1RDI5</accession>
<protein>
    <submittedName>
        <fullName evidence="3">Plus3 domain-containing protein</fullName>
    </submittedName>
</protein>
<feature type="compositionally biased region" description="Polar residues" evidence="1">
    <location>
        <begin position="282"/>
        <end position="309"/>
    </location>
</feature>
<feature type="compositionally biased region" description="Polar residues" evidence="1">
    <location>
        <begin position="321"/>
        <end position="335"/>
    </location>
</feature>
<dbReference type="Pfam" id="PF04195">
    <property type="entry name" value="Transposase_28"/>
    <property type="match status" value="1"/>
</dbReference>
<sequence>MKPHEPHMGWYVSAEALHGLAMRDASTARALDEELRRSATEASISRSRIIAEELEDLQLSYDIPSSVSLRAPGPEECADDPPEEFVDIYEPAMQQGLRLPMHPFFREVMKDWNLVPCQITPNSWGQMVASYLLWVVAETRGNLTQREFESIYRPCRSSGWYNVSPRSGQKWRTATDSSNKVHNWKERFFFVGGDWEFILEDLHPHVSIPRRFGELDCGKPTIPKRNQGELRSKWDKVRALSSEFRSLKNLLKDDNLLASCRLMAFRFKGVPVIHLAHPASGEGSSAQASRQEASGPSQEAQDATPSSTIPHPHPEVDANVFQRSPSSSNLHIDSTTLRDKGKKVVEGIEEAHSQKRKAPAATEGLMRDACKARRT</sequence>
<keyword evidence="4" id="KW-1185">Reference proteome</keyword>
<evidence type="ECO:0000259" key="2">
    <source>
        <dbReference type="Pfam" id="PF04195"/>
    </source>
</evidence>
<dbReference type="InterPro" id="IPR007321">
    <property type="entry name" value="Transposase_28"/>
</dbReference>
<name>A0ABD1RDI5_9LAMI</name>
<dbReference type="Proteomes" id="UP001604336">
    <property type="component" value="Unassembled WGS sequence"/>
</dbReference>
<dbReference type="PANTHER" id="PTHR31099:SF28">
    <property type="entry name" value="F5J5.12"/>
    <property type="match status" value="1"/>
</dbReference>
<feature type="domain" description="Transposase (putative) gypsy type" evidence="2">
    <location>
        <begin position="89"/>
        <end position="127"/>
    </location>
</feature>
<organism evidence="3 4">
    <name type="scientific">Abeliophyllum distichum</name>
    <dbReference type="NCBI Taxonomy" id="126358"/>
    <lineage>
        <taxon>Eukaryota</taxon>
        <taxon>Viridiplantae</taxon>
        <taxon>Streptophyta</taxon>
        <taxon>Embryophyta</taxon>
        <taxon>Tracheophyta</taxon>
        <taxon>Spermatophyta</taxon>
        <taxon>Magnoliopsida</taxon>
        <taxon>eudicotyledons</taxon>
        <taxon>Gunneridae</taxon>
        <taxon>Pentapetalae</taxon>
        <taxon>asterids</taxon>
        <taxon>lamiids</taxon>
        <taxon>Lamiales</taxon>
        <taxon>Oleaceae</taxon>
        <taxon>Forsythieae</taxon>
        <taxon>Abeliophyllum</taxon>
    </lineage>
</organism>
<gene>
    <name evidence="3" type="ORF">Adt_31242</name>
</gene>
<comment type="caution">
    <text evidence="3">The sequence shown here is derived from an EMBL/GenBank/DDBJ whole genome shotgun (WGS) entry which is preliminary data.</text>
</comment>
<evidence type="ECO:0000313" key="4">
    <source>
        <dbReference type="Proteomes" id="UP001604336"/>
    </source>
</evidence>
<evidence type="ECO:0000256" key="1">
    <source>
        <dbReference type="SAM" id="MobiDB-lite"/>
    </source>
</evidence>